<reference evidence="7" key="1">
    <citation type="submission" date="2020-09" db="EMBL/GenBank/DDBJ databases">
        <title>Whole genome shotgun sequence of Streptomyces xanthophaeus NBRC 12829.</title>
        <authorList>
            <person name="Komaki H."/>
            <person name="Tamura T."/>
        </authorList>
    </citation>
    <scope>NUCLEOTIDE SEQUENCE</scope>
    <source>
        <strain evidence="7">NBRC 12829</strain>
    </source>
</reference>
<comment type="similarity">
    <text evidence="1">Belongs to the sigma-70 factor family. ECF subfamily.</text>
</comment>
<feature type="domain" description="RNA polymerase sigma factor 70 region 4 type 2" evidence="6">
    <location>
        <begin position="650"/>
        <end position="690"/>
    </location>
</feature>
<dbReference type="InterPro" id="IPR027417">
    <property type="entry name" value="P-loop_NTPase"/>
</dbReference>
<keyword evidence="2" id="KW-0805">Transcription regulation</keyword>
<evidence type="ECO:0000256" key="4">
    <source>
        <dbReference type="ARBA" id="ARBA00023163"/>
    </source>
</evidence>
<evidence type="ECO:0000256" key="3">
    <source>
        <dbReference type="ARBA" id="ARBA00023082"/>
    </source>
</evidence>
<evidence type="ECO:0000259" key="6">
    <source>
        <dbReference type="Pfam" id="PF08281"/>
    </source>
</evidence>
<dbReference type="OrthoDB" id="3171622at2"/>
<dbReference type="RefSeq" id="WP_031142201.1">
    <property type="nucleotide sequence ID" value="NZ_BNEE01000004.1"/>
</dbReference>
<organism evidence="7 8">
    <name type="scientific">Streptomyces xanthophaeus</name>
    <dbReference type="NCBI Taxonomy" id="67385"/>
    <lineage>
        <taxon>Bacteria</taxon>
        <taxon>Bacillati</taxon>
        <taxon>Actinomycetota</taxon>
        <taxon>Actinomycetes</taxon>
        <taxon>Kitasatosporales</taxon>
        <taxon>Streptomycetaceae</taxon>
        <taxon>Streptomyces</taxon>
    </lineage>
</organism>
<dbReference type="InterPro" id="IPR036388">
    <property type="entry name" value="WH-like_DNA-bd_sf"/>
</dbReference>
<dbReference type="EMBL" id="BNEE01000004">
    <property type="protein sequence ID" value="GHI84148.1"/>
    <property type="molecule type" value="Genomic_DNA"/>
</dbReference>
<dbReference type="GO" id="GO:0006352">
    <property type="term" value="P:DNA-templated transcription initiation"/>
    <property type="evidence" value="ECO:0007669"/>
    <property type="project" value="InterPro"/>
</dbReference>
<keyword evidence="4" id="KW-0804">Transcription</keyword>
<comment type="caution">
    <text evidence="7">The sequence shown here is derived from an EMBL/GenBank/DDBJ whole genome shotgun (WGS) entry which is preliminary data.</text>
</comment>
<sequence length="707" mass="76871">MTTDTTWAAFDRAVGDADAPHRRHVPEVRELMQQVGLLGTENDSAAGPERVAEQVGDDDPQYDQDLVERRRRAVEEEKERVRQQDAEAAEGGWVRQDPGPYLDGTYTPEKPTVGERSDGEPLLYRQRSHSFSGEPNGMKSWFQQHNARVELNKGNHVVVIDLEDGLGLYVDRLQRMGVDNDAILHRLHFFSPDRKPGESAWQVIKRYAELSTLVNIDSMTAALSLFGMKTNDNDDAATFAREFIGALCRIRCLDGLGGPAVSVNDHVAKDPATRGRWAVGAGYKLGGLTGIQFGVRLVKKSSPARKGWSVITVEKDRVGEVLALCVEEEGRDVLGTFSVDPTQGLGLAVALVPPKEPSEEKSGPERPTYLMQMASEVLEEFKASPTPAPLASNAIFERIKSKGIKCRKENVLRALDILVNEGFVEREIKGQSHLHTFTKSFVDTPWQTGDQDDVEQDGASNIFEQDIDQPVPNRFPTGPGAGPESNRSTGPTGPAPSRGGPEPGTGSEVSVGEDEGQEQEVEDAPANRSKSNSRTPEPNATRVATKAERREQEHLARLERIATEVLVASRTGRTRSGLCHCGVTEVGMDTGICTGCAQEELTLRGEVVPAPSAERSELLPAEAPTNQPESKKRKGVGRGVGGGRKPSTTPQQDAAIVKLALAGETYEQIAADFKVSIGTVKNRVRDARKAKVDACDHVPQHILGTTT</sequence>
<dbReference type="Gene3D" id="1.10.10.10">
    <property type="entry name" value="Winged helix-like DNA-binding domain superfamily/Winged helix DNA-binding domain"/>
    <property type="match status" value="1"/>
</dbReference>
<keyword evidence="8" id="KW-1185">Reference proteome</keyword>
<evidence type="ECO:0000256" key="5">
    <source>
        <dbReference type="SAM" id="MobiDB-lite"/>
    </source>
</evidence>
<dbReference type="GO" id="GO:0003677">
    <property type="term" value="F:DNA binding"/>
    <property type="evidence" value="ECO:0007669"/>
    <property type="project" value="InterPro"/>
</dbReference>
<feature type="compositionally biased region" description="Acidic residues" evidence="5">
    <location>
        <begin position="511"/>
        <end position="523"/>
    </location>
</feature>
<protein>
    <recommendedName>
        <fullName evidence="6">RNA polymerase sigma factor 70 region 4 type 2 domain-containing protein</fullName>
    </recommendedName>
</protein>
<evidence type="ECO:0000313" key="8">
    <source>
        <dbReference type="Proteomes" id="UP000600026"/>
    </source>
</evidence>
<dbReference type="Pfam" id="PF08281">
    <property type="entry name" value="Sigma70_r4_2"/>
    <property type="match status" value="1"/>
</dbReference>
<evidence type="ECO:0000256" key="1">
    <source>
        <dbReference type="ARBA" id="ARBA00010641"/>
    </source>
</evidence>
<dbReference type="Proteomes" id="UP000600026">
    <property type="component" value="Unassembled WGS sequence"/>
</dbReference>
<name>A0A919GT49_9ACTN</name>
<feature type="region of interest" description="Disordered" evidence="5">
    <location>
        <begin position="463"/>
        <end position="552"/>
    </location>
</feature>
<feature type="compositionally biased region" description="Basic and acidic residues" evidence="5">
    <location>
        <begin position="73"/>
        <end position="85"/>
    </location>
</feature>
<feature type="region of interest" description="Disordered" evidence="5">
    <location>
        <begin position="38"/>
        <end position="118"/>
    </location>
</feature>
<accession>A0A919GT49</accession>
<gene>
    <name evidence="7" type="ORF">Sxan_15120</name>
</gene>
<keyword evidence="3" id="KW-0731">Sigma factor</keyword>
<evidence type="ECO:0000256" key="2">
    <source>
        <dbReference type="ARBA" id="ARBA00023015"/>
    </source>
</evidence>
<dbReference type="SUPFAM" id="SSF52540">
    <property type="entry name" value="P-loop containing nucleoside triphosphate hydrolases"/>
    <property type="match status" value="1"/>
</dbReference>
<dbReference type="GO" id="GO:0016987">
    <property type="term" value="F:sigma factor activity"/>
    <property type="evidence" value="ECO:0007669"/>
    <property type="project" value="UniProtKB-KW"/>
</dbReference>
<dbReference type="AlphaFoldDB" id="A0A919GT49"/>
<feature type="region of interest" description="Disordered" evidence="5">
    <location>
        <begin position="611"/>
        <end position="652"/>
    </location>
</feature>
<feature type="compositionally biased region" description="Polar residues" evidence="5">
    <location>
        <begin position="528"/>
        <end position="538"/>
    </location>
</feature>
<dbReference type="Gene3D" id="3.40.50.300">
    <property type="entry name" value="P-loop containing nucleotide triphosphate hydrolases"/>
    <property type="match status" value="1"/>
</dbReference>
<dbReference type="InterPro" id="IPR013249">
    <property type="entry name" value="RNA_pol_sigma70_r4_t2"/>
</dbReference>
<evidence type="ECO:0000313" key="7">
    <source>
        <dbReference type="EMBL" id="GHI84148.1"/>
    </source>
</evidence>
<proteinExistence type="inferred from homology"/>